<comment type="subcellular location">
    <subcellularLocation>
        <location evidence="2">Nucleus</location>
    </subcellularLocation>
</comment>
<accession>A0A4U5MV46</accession>
<dbReference type="GO" id="GO:0004518">
    <property type="term" value="F:nuclease activity"/>
    <property type="evidence" value="ECO:0007669"/>
    <property type="project" value="UniProtKB-KW"/>
</dbReference>
<evidence type="ECO:0000256" key="3">
    <source>
        <dbReference type="ARBA" id="ARBA00006958"/>
    </source>
</evidence>
<comment type="caution">
    <text evidence="10">The sequence shown here is derived from an EMBL/GenBank/DDBJ whole genome shotgun (WGS) entry which is preliminary data.</text>
</comment>
<feature type="region of interest" description="Disordered" evidence="8">
    <location>
        <begin position="354"/>
        <end position="373"/>
    </location>
</feature>
<evidence type="ECO:0000256" key="5">
    <source>
        <dbReference type="ARBA" id="ARBA00022723"/>
    </source>
</evidence>
<keyword evidence="5" id="KW-0479">Metal-binding</keyword>
<keyword evidence="7" id="KW-0539">Nucleus</keyword>
<dbReference type="GO" id="GO:0046872">
    <property type="term" value="F:metal ion binding"/>
    <property type="evidence" value="ECO:0007669"/>
    <property type="project" value="UniProtKB-KW"/>
</dbReference>
<evidence type="ECO:0000313" key="10">
    <source>
        <dbReference type="EMBL" id="TKR73717.1"/>
    </source>
</evidence>
<dbReference type="OrthoDB" id="5874107at2759"/>
<organism evidence="10 11">
    <name type="scientific">Steinernema carpocapsae</name>
    <name type="common">Entomopathogenic nematode</name>
    <dbReference type="NCBI Taxonomy" id="34508"/>
    <lineage>
        <taxon>Eukaryota</taxon>
        <taxon>Metazoa</taxon>
        <taxon>Ecdysozoa</taxon>
        <taxon>Nematoda</taxon>
        <taxon>Chromadorea</taxon>
        <taxon>Rhabditida</taxon>
        <taxon>Tylenchina</taxon>
        <taxon>Panagrolaimomorpha</taxon>
        <taxon>Strongyloidoidea</taxon>
        <taxon>Steinernematidae</taxon>
        <taxon>Steinernema</taxon>
    </lineage>
</organism>
<dbReference type="PANTHER" id="PTHR22930">
    <property type="match status" value="1"/>
</dbReference>
<dbReference type="STRING" id="34508.A0A4U5MV46"/>
<dbReference type="InterPro" id="IPR027806">
    <property type="entry name" value="HARBI1_dom"/>
</dbReference>
<keyword evidence="6" id="KW-0378">Hydrolase</keyword>
<evidence type="ECO:0000256" key="7">
    <source>
        <dbReference type="ARBA" id="ARBA00023242"/>
    </source>
</evidence>
<dbReference type="Pfam" id="PF13359">
    <property type="entry name" value="DDE_Tnp_4"/>
    <property type="match status" value="1"/>
</dbReference>
<dbReference type="AlphaFoldDB" id="A0A4U5MV46"/>
<evidence type="ECO:0000256" key="6">
    <source>
        <dbReference type="ARBA" id="ARBA00022801"/>
    </source>
</evidence>
<evidence type="ECO:0000256" key="2">
    <source>
        <dbReference type="ARBA" id="ARBA00004123"/>
    </source>
</evidence>
<reference evidence="10 11" key="2">
    <citation type="journal article" date="2019" name="G3 (Bethesda)">
        <title>Hybrid Assembly of the Genome of the Entomopathogenic Nematode Steinernema carpocapsae Identifies the X-Chromosome.</title>
        <authorList>
            <person name="Serra L."/>
            <person name="Macchietto M."/>
            <person name="Macias-Munoz A."/>
            <person name="McGill C.J."/>
            <person name="Rodriguez I.M."/>
            <person name="Rodriguez B."/>
            <person name="Murad R."/>
            <person name="Mortazavi A."/>
        </authorList>
    </citation>
    <scope>NUCLEOTIDE SEQUENCE [LARGE SCALE GENOMIC DNA]</scope>
    <source>
        <strain evidence="10 11">ALL</strain>
    </source>
</reference>
<proteinExistence type="inferred from homology"/>
<comment type="cofactor">
    <cofactor evidence="1">
        <name>a divalent metal cation</name>
        <dbReference type="ChEBI" id="CHEBI:60240"/>
    </cofactor>
</comment>
<dbReference type="GO" id="GO:0016787">
    <property type="term" value="F:hydrolase activity"/>
    <property type="evidence" value="ECO:0007669"/>
    <property type="project" value="UniProtKB-KW"/>
</dbReference>
<evidence type="ECO:0000313" key="11">
    <source>
        <dbReference type="Proteomes" id="UP000298663"/>
    </source>
</evidence>
<feature type="compositionally biased region" description="Low complexity" evidence="8">
    <location>
        <begin position="364"/>
        <end position="373"/>
    </location>
</feature>
<gene>
    <name evidence="10" type="ORF">L596_020995</name>
</gene>
<protein>
    <recommendedName>
        <fullName evidence="9">DDE Tnp4 domain-containing protein</fullName>
    </recommendedName>
</protein>
<keyword evidence="11" id="KW-1185">Reference proteome</keyword>
<evidence type="ECO:0000256" key="4">
    <source>
        <dbReference type="ARBA" id="ARBA00022722"/>
    </source>
</evidence>
<dbReference type="PANTHER" id="PTHR22930:SF269">
    <property type="entry name" value="NUCLEASE HARBI1-LIKE PROTEIN"/>
    <property type="match status" value="1"/>
</dbReference>
<dbReference type="Proteomes" id="UP000298663">
    <property type="component" value="Unassembled WGS sequence"/>
</dbReference>
<comment type="similarity">
    <text evidence="3">Belongs to the HARBI1 family.</text>
</comment>
<evidence type="ECO:0000256" key="8">
    <source>
        <dbReference type="SAM" id="MobiDB-lite"/>
    </source>
</evidence>
<feature type="domain" description="DDE Tnp4" evidence="9">
    <location>
        <begin position="172"/>
        <end position="335"/>
    </location>
</feature>
<dbReference type="GO" id="GO:0005634">
    <property type="term" value="C:nucleus"/>
    <property type="evidence" value="ECO:0007669"/>
    <property type="project" value="UniProtKB-SubCell"/>
</dbReference>
<reference evidence="10 11" key="1">
    <citation type="journal article" date="2015" name="Genome Biol.">
        <title>Comparative genomics of Steinernema reveals deeply conserved gene regulatory networks.</title>
        <authorList>
            <person name="Dillman A.R."/>
            <person name="Macchietto M."/>
            <person name="Porter C.F."/>
            <person name="Rogers A."/>
            <person name="Williams B."/>
            <person name="Antoshechkin I."/>
            <person name="Lee M.M."/>
            <person name="Goodwin Z."/>
            <person name="Lu X."/>
            <person name="Lewis E.E."/>
            <person name="Goodrich-Blair H."/>
            <person name="Stock S.P."/>
            <person name="Adams B.J."/>
            <person name="Sternberg P.W."/>
            <person name="Mortazavi A."/>
        </authorList>
    </citation>
    <scope>NUCLEOTIDE SEQUENCE [LARGE SCALE GENOMIC DNA]</scope>
    <source>
        <strain evidence="10 11">ALL</strain>
    </source>
</reference>
<sequence length="400" mass="46069">MLSKRKLAILNAVRFLLLGLKHKQRSRRQFGVHPICRKRSTLGEFFHLMPQLQQDPNRFQQYLRMTPAAFRKLLDITEPFMKPERQRFDGISAEQMLVVTLRFLATGTSFRSLHFTFRMGRSTVAKIVKKTCTVLPKALKAYVRSPETREEWMHISEGFKARWDFPHVLGCIDGKHIHIKKPAKSGSLYFDYKGGFSTVLMAVCDSQYRFIYFDVGSYGHRHDSRILDRSSLGRAICEETIPFPEDDRIWEQGPELPYFFLGDGGFPLGRRIMKPFSGATRPEEAVFNFRLSHARNVIENAFGILAAKWRILLAPIETDVNFSSKIVASCIHLHNFVMNEDRGERSRCEDIPEARLTSAPIQPRSSTSSSAAARSVRQNLVNYFQNEGAVEYQQVHSHFF</sequence>
<dbReference type="EMBL" id="AZBU02000006">
    <property type="protein sequence ID" value="TKR73717.1"/>
    <property type="molecule type" value="Genomic_DNA"/>
</dbReference>
<evidence type="ECO:0000259" key="9">
    <source>
        <dbReference type="Pfam" id="PF13359"/>
    </source>
</evidence>
<name>A0A4U5MV46_STECR</name>
<dbReference type="InterPro" id="IPR045249">
    <property type="entry name" value="HARBI1-like"/>
</dbReference>
<evidence type="ECO:0000256" key="1">
    <source>
        <dbReference type="ARBA" id="ARBA00001968"/>
    </source>
</evidence>
<keyword evidence="4" id="KW-0540">Nuclease</keyword>